<dbReference type="InterPro" id="IPR034660">
    <property type="entry name" value="DinB/YfiT-like"/>
</dbReference>
<reference evidence="2" key="1">
    <citation type="journal article" date="2019" name="Int. J. Syst. Evol. Microbiol.">
        <title>The Global Catalogue of Microorganisms (GCM) 10K type strain sequencing project: providing services to taxonomists for standard genome sequencing and annotation.</title>
        <authorList>
            <consortium name="The Broad Institute Genomics Platform"/>
            <consortium name="The Broad Institute Genome Sequencing Center for Infectious Disease"/>
            <person name="Wu L."/>
            <person name="Ma J."/>
        </authorList>
    </citation>
    <scope>NUCLEOTIDE SEQUENCE [LARGE SCALE GENOMIC DNA]</scope>
    <source>
        <strain evidence="2">NBRC 113072</strain>
    </source>
</reference>
<dbReference type="EMBL" id="BSUO01000001">
    <property type="protein sequence ID" value="GMA41956.1"/>
    <property type="molecule type" value="Genomic_DNA"/>
</dbReference>
<dbReference type="RefSeq" id="WP_284305441.1">
    <property type="nucleotide sequence ID" value="NZ_BSUO01000001.1"/>
</dbReference>
<proteinExistence type="predicted"/>
<evidence type="ECO:0008006" key="3">
    <source>
        <dbReference type="Google" id="ProtNLM"/>
    </source>
</evidence>
<evidence type="ECO:0000313" key="2">
    <source>
        <dbReference type="Proteomes" id="UP001157126"/>
    </source>
</evidence>
<comment type="caution">
    <text evidence="1">The sequence shown here is derived from an EMBL/GenBank/DDBJ whole genome shotgun (WGS) entry which is preliminary data.</text>
</comment>
<dbReference type="Proteomes" id="UP001157126">
    <property type="component" value="Unassembled WGS sequence"/>
</dbReference>
<sequence length="193" mass="20743">MALPESPDERHRVVAGGFTDVVAGVVDWDAPAPVEGWTARDVVGHLTTWLPGLLASGSDVRLPVGPPVETAPAAAWRTHSGAVQVLLDDPDTSTKRLTNPHIGELPLPTAIDRFYTADVFMHTWDLVRASGQEVQLDADLCAEMLAGMSEMEDVLRSSGQYGPRVEVPQDASVQDRLLGFIGRDPTWRPSAAG</sequence>
<dbReference type="NCBIfam" id="TIGR03083">
    <property type="entry name" value="maleylpyruvate isomerase family mycothiol-dependent enzyme"/>
    <property type="match status" value="1"/>
</dbReference>
<accession>A0ABQ6IY09</accession>
<protein>
    <recommendedName>
        <fullName evidence="3">TIGR03086 family protein</fullName>
    </recommendedName>
</protein>
<organism evidence="1 2">
    <name type="scientific">Mobilicoccus caccae</name>
    <dbReference type="NCBI Taxonomy" id="1859295"/>
    <lineage>
        <taxon>Bacteria</taxon>
        <taxon>Bacillati</taxon>
        <taxon>Actinomycetota</taxon>
        <taxon>Actinomycetes</taxon>
        <taxon>Micrococcales</taxon>
        <taxon>Dermatophilaceae</taxon>
        <taxon>Mobilicoccus</taxon>
    </lineage>
</organism>
<keyword evidence="2" id="KW-1185">Reference proteome</keyword>
<gene>
    <name evidence="1" type="ORF">GCM10025883_40010</name>
</gene>
<dbReference type="InterPro" id="IPR017517">
    <property type="entry name" value="Maleyloyr_isom"/>
</dbReference>
<dbReference type="SUPFAM" id="SSF109854">
    <property type="entry name" value="DinB/YfiT-like putative metalloenzymes"/>
    <property type="match status" value="1"/>
</dbReference>
<name>A0ABQ6IY09_9MICO</name>
<evidence type="ECO:0000313" key="1">
    <source>
        <dbReference type="EMBL" id="GMA41956.1"/>
    </source>
</evidence>